<protein>
    <recommendedName>
        <fullName evidence="9">Sec-independent protein translocase protein TatA</fullName>
    </recommendedName>
</protein>
<accession>A0A4R2S5K0</accession>
<reference evidence="11 12" key="1">
    <citation type="submission" date="2019-03" db="EMBL/GenBank/DDBJ databases">
        <title>Genomic Encyclopedia of Type Strains, Phase IV (KMG-IV): sequencing the most valuable type-strain genomes for metagenomic binning, comparative biology and taxonomic classification.</title>
        <authorList>
            <person name="Goeker M."/>
        </authorList>
    </citation>
    <scope>NUCLEOTIDE SEQUENCE [LARGE SCALE GENOMIC DNA]</scope>
    <source>
        <strain evidence="11 12">DSM 46831</strain>
    </source>
</reference>
<gene>
    <name evidence="9" type="primary">tatA</name>
    <name evidence="11" type="ORF">EDD57_12240</name>
</gene>
<dbReference type="Pfam" id="PF02416">
    <property type="entry name" value="TatA_B_E"/>
    <property type="match status" value="1"/>
</dbReference>
<evidence type="ECO:0000256" key="3">
    <source>
        <dbReference type="ARBA" id="ARBA00022475"/>
    </source>
</evidence>
<dbReference type="NCBIfam" id="TIGR01411">
    <property type="entry name" value="tatAE"/>
    <property type="match status" value="1"/>
</dbReference>
<dbReference type="AlphaFoldDB" id="A0A4R2S5K0"/>
<comment type="subcellular location">
    <subcellularLocation>
        <location evidence="1 9">Cell membrane</location>
        <topology evidence="1 9">Single-pass membrane protein</topology>
    </subcellularLocation>
</comment>
<evidence type="ECO:0000256" key="1">
    <source>
        <dbReference type="ARBA" id="ARBA00004162"/>
    </source>
</evidence>
<dbReference type="GO" id="GO:0033281">
    <property type="term" value="C:TAT protein transport complex"/>
    <property type="evidence" value="ECO:0007669"/>
    <property type="project" value="UniProtKB-UniRule"/>
</dbReference>
<sequence length="82" mass="8847">MNISGLEWVLIFVAALLLFGPKKLPELGKSIGKGIREFKKATSGMLDEEKKPEVSGSSETSAPVQTQPTTTNSSHTTNTEQK</sequence>
<evidence type="ECO:0000313" key="12">
    <source>
        <dbReference type="Proteomes" id="UP000294746"/>
    </source>
</evidence>
<keyword evidence="5 9" id="KW-0653">Protein transport</keyword>
<evidence type="ECO:0000256" key="8">
    <source>
        <dbReference type="ARBA" id="ARBA00023136"/>
    </source>
</evidence>
<dbReference type="OrthoDB" id="9800908at2"/>
<name>A0A4R2S5K0_9BACL</name>
<keyword evidence="8 9" id="KW-0472">Membrane</keyword>
<evidence type="ECO:0000256" key="4">
    <source>
        <dbReference type="ARBA" id="ARBA00022692"/>
    </source>
</evidence>
<dbReference type="InterPro" id="IPR006312">
    <property type="entry name" value="TatA/E"/>
</dbReference>
<feature type="region of interest" description="Disordered" evidence="10">
    <location>
        <begin position="42"/>
        <end position="82"/>
    </location>
</feature>
<dbReference type="EMBL" id="SLXV01000022">
    <property type="protein sequence ID" value="TCP66535.1"/>
    <property type="molecule type" value="Genomic_DNA"/>
</dbReference>
<proteinExistence type="inferred from homology"/>
<comment type="function">
    <text evidence="9">Part of the twin-arginine translocation (Tat) system that transports large folded proteins containing a characteristic twin-arginine motif in their signal peptide across membranes. TatA could form the protein-conducting channel of the Tat system.</text>
</comment>
<evidence type="ECO:0000256" key="10">
    <source>
        <dbReference type="SAM" id="MobiDB-lite"/>
    </source>
</evidence>
<dbReference type="HAMAP" id="MF_00236">
    <property type="entry name" value="TatA_E"/>
    <property type="match status" value="1"/>
</dbReference>
<dbReference type="Proteomes" id="UP000294746">
    <property type="component" value="Unassembled WGS sequence"/>
</dbReference>
<dbReference type="InterPro" id="IPR003369">
    <property type="entry name" value="TatA/B/E"/>
</dbReference>
<keyword evidence="2 9" id="KW-0813">Transport</keyword>
<keyword evidence="3 9" id="KW-1003">Cell membrane</keyword>
<evidence type="ECO:0000256" key="7">
    <source>
        <dbReference type="ARBA" id="ARBA00023010"/>
    </source>
</evidence>
<dbReference type="PANTHER" id="PTHR42982:SF1">
    <property type="entry name" value="SEC-INDEPENDENT PROTEIN TRANSLOCASE PROTEIN TATA"/>
    <property type="match status" value="1"/>
</dbReference>
<dbReference type="NCBIfam" id="NF011430">
    <property type="entry name" value="PRK14861.1"/>
    <property type="match status" value="1"/>
</dbReference>
<evidence type="ECO:0000256" key="6">
    <source>
        <dbReference type="ARBA" id="ARBA00022989"/>
    </source>
</evidence>
<feature type="compositionally biased region" description="Polar residues" evidence="10">
    <location>
        <begin position="55"/>
        <end position="64"/>
    </location>
</feature>
<evidence type="ECO:0000256" key="2">
    <source>
        <dbReference type="ARBA" id="ARBA00022448"/>
    </source>
</evidence>
<dbReference type="GO" id="GO:0008320">
    <property type="term" value="F:protein transmembrane transporter activity"/>
    <property type="evidence" value="ECO:0007669"/>
    <property type="project" value="UniProtKB-UniRule"/>
</dbReference>
<comment type="similarity">
    <text evidence="9">Belongs to the TatA/E family.</text>
</comment>
<evidence type="ECO:0000313" key="11">
    <source>
        <dbReference type="EMBL" id="TCP66535.1"/>
    </source>
</evidence>
<feature type="compositionally biased region" description="Low complexity" evidence="10">
    <location>
        <begin position="65"/>
        <end position="82"/>
    </location>
</feature>
<dbReference type="PANTHER" id="PTHR42982">
    <property type="entry name" value="SEC-INDEPENDENT PROTEIN TRANSLOCASE PROTEIN TATA"/>
    <property type="match status" value="1"/>
</dbReference>
<keyword evidence="7 9" id="KW-0811">Translocation</keyword>
<evidence type="ECO:0000256" key="5">
    <source>
        <dbReference type="ARBA" id="ARBA00022927"/>
    </source>
</evidence>
<keyword evidence="12" id="KW-1185">Reference proteome</keyword>
<dbReference type="Gene3D" id="1.20.5.3310">
    <property type="match status" value="1"/>
</dbReference>
<keyword evidence="6 9" id="KW-1133">Transmembrane helix</keyword>
<dbReference type="GO" id="GO:0043953">
    <property type="term" value="P:protein transport by the Tat complex"/>
    <property type="evidence" value="ECO:0007669"/>
    <property type="project" value="UniProtKB-UniRule"/>
</dbReference>
<organism evidence="11 12">
    <name type="scientific">Baia soyae</name>
    <dbReference type="NCBI Taxonomy" id="1544746"/>
    <lineage>
        <taxon>Bacteria</taxon>
        <taxon>Bacillati</taxon>
        <taxon>Bacillota</taxon>
        <taxon>Bacilli</taxon>
        <taxon>Bacillales</taxon>
        <taxon>Thermoactinomycetaceae</taxon>
        <taxon>Baia</taxon>
    </lineage>
</organism>
<evidence type="ECO:0000256" key="9">
    <source>
        <dbReference type="HAMAP-Rule" id="MF_00236"/>
    </source>
</evidence>
<keyword evidence="4 9" id="KW-0812">Transmembrane</keyword>
<dbReference type="RefSeq" id="WP_131849005.1">
    <property type="nucleotide sequence ID" value="NZ_SLXV01000022.1"/>
</dbReference>
<comment type="caution">
    <text evidence="11">The sequence shown here is derived from an EMBL/GenBank/DDBJ whole genome shotgun (WGS) entry which is preliminary data.</text>
</comment>
<comment type="subunit">
    <text evidence="9">Forms a complex with TatC.</text>
</comment>